<evidence type="ECO:0000313" key="1">
    <source>
        <dbReference type="EMBL" id="CAG2055550.1"/>
    </source>
</evidence>
<name>A0ABN7NR85_TIMPD</name>
<proteinExistence type="predicted"/>
<dbReference type="Proteomes" id="UP001153148">
    <property type="component" value="Unassembled WGS sequence"/>
</dbReference>
<gene>
    <name evidence="1" type="ORF">TPAB3V08_LOCUS2553</name>
</gene>
<sequence>MATKRKAVIQDTEILAIFIDSSTQSDQFVCHSESSDSEFFVTTSLKEAKKEMLFPDNASKIATKVMISFKDFITIIITYMPDLITRNEVLFLMKNFFDALTLECQDFTNPVAIIAMSEICFELIKKWGSDSFEFEERKAACEKICHLLISSAEFYRRASTWQFVNQAKTSITP</sequence>
<reference evidence="1" key="1">
    <citation type="submission" date="2021-03" db="EMBL/GenBank/DDBJ databases">
        <authorList>
            <person name="Tran Van P."/>
        </authorList>
    </citation>
    <scope>NUCLEOTIDE SEQUENCE</scope>
</reference>
<dbReference type="EMBL" id="CAJPIN010002616">
    <property type="protein sequence ID" value="CAG2055550.1"/>
    <property type="molecule type" value="Genomic_DNA"/>
</dbReference>
<keyword evidence="2" id="KW-1185">Reference proteome</keyword>
<protein>
    <submittedName>
        <fullName evidence="1">Uncharacterized protein</fullName>
    </submittedName>
</protein>
<comment type="caution">
    <text evidence="1">The sequence shown here is derived from an EMBL/GenBank/DDBJ whole genome shotgun (WGS) entry which is preliminary data.</text>
</comment>
<evidence type="ECO:0000313" key="2">
    <source>
        <dbReference type="Proteomes" id="UP001153148"/>
    </source>
</evidence>
<organism evidence="1 2">
    <name type="scientific">Timema podura</name>
    <name type="common">Walking stick</name>
    <dbReference type="NCBI Taxonomy" id="61482"/>
    <lineage>
        <taxon>Eukaryota</taxon>
        <taxon>Metazoa</taxon>
        <taxon>Ecdysozoa</taxon>
        <taxon>Arthropoda</taxon>
        <taxon>Hexapoda</taxon>
        <taxon>Insecta</taxon>
        <taxon>Pterygota</taxon>
        <taxon>Neoptera</taxon>
        <taxon>Polyneoptera</taxon>
        <taxon>Phasmatodea</taxon>
        <taxon>Timematodea</taxon>
        <taxon>Timematoidea</taxon>
        <taxon>Timematidae</taxon>
        <taxon>Timema</taxon>
    </lineage>
</organism>
<accession>A0ABN7NR85</accession>